<organism evidence="8 9">
    <name type="scientific">Paenibacillus residui</name>
    <dbReference type="NCBI Taxonomy" id="629724"/>
    <lineage>
        <taxon>Bacteria</taxon>
        <taxon>Bacillati</taxon>
        <taxon>Bacillota</taxon>
        <taxon>Bacilli</taxon>
        <taxon>Bacillales</taxon>
        <taxon>Paenibacillaceae</taxon>
        <taxon>Paenibacillus</taxon>
    </lineage>
</organism>
<dbReference type="Proteomes" id="UP001597120">
    <property type="component" value="Unassembled WGS sequence"/>
</dbReference>
<evidence type="ECO:0000256" key="4">
    <source>
        <dbReference type="ARBA" id="ARBA00023139"/>
    </source>
</evidence>
<evidence type="ECO:0000256" key="6">
    <source>
        <dbReference type="SAM" id="MobiDB-lite"/>
    </source>
</evidence>
<proteinExistence type="predicted"/>
<keyword evidence="9" id="KW-1185">Reference proteome</keyword>
<keyword evidence="3" id="KW-0472">Membrane</keyword>
<dbReference type="EMBL" id="JBHTIU010000070">
    <property type="protein sequence ID" value="MFD0871016.1"/>
    <property type="molecule type" value="Genomic_DNA"/>
</dbReference>
<keyword evidence="4" id="KW-0564">Palmitate</keyword>
<dbReference type="PANTHER" id="PTHR43649">
    <property type="entry name" value="ARABINOSE-BINDING PROTEIN-RELATED"/>
    <property type="match status" value="1"/>
</dbReference>
<protein>
    <submittedName>
        <fullName evidence="8">Extracellular solute-binding protein</fullName>
    </submittedName>
</protein>
<dbReference type="PANTHER" id="PTHR43649:SF33">
    <property type="entry name" value="POLYGALACTURONAN_RHAMNOGALACTURONAN-BINDING PROTEIN YTCQ"/>
    <property type="match status" value="1"/>
</dbReference>
<evidence type="ECO:0000256" key="5">
    <source>
        <dbReference type="ARBA" id="ARBA00023288"/>
    </source>
</evidence>
<dbReference type="InterPro" id="IPR050490">
    <property type="entry name" value="Bact_solute-bd_prot1"/>
</dbReference>
<comment type="caution">
    <text evidence="8">The sequence shown here is derived from an EMBL/GenBank/DDBJ whole genome shotgun (WGS) entry which is preliminary data.</text>
</comment>
<feature type="region of interest" description="Disordered" evidence="6">
    <location>
        <begin position="29"/>
        <end position="50"/>
    </location>
</feature>
<feature type="chain" id="PRO_5045339380" evidence="7">
    <location>
        <begin position="25"/>
        <end position="515"/>
    </location>
</feature>
<keyword evidence="1" id="KW-1003">Cell membrane</keyword>
<evidence type="ECO:0000313" key="8">
    <source>
        <dbReference type="EMBL" id="MFD0871016.1"/>
    </source>
</evidence>
<name>A0ABW3DDJ5_9BACL</name>
<dbReference type="InterPro" id="IPR006059">
    <property type="entry name" value="SBP"/>
</dbReference>
<dbReference type="RefSeq" id="WP_379289873.1">
    <property type="nucleotide sequence ID" value="NZ_JBHTIU010000070.1"/>
</dbReference>
<keyword evidence="2 7" id="KW-0732">Signal</keyword>
<dbReference type="Pfam" id="PF01547">
    <property type="entry name" value="SBP_bac_1"/>
    <property type="match status" value="1"/>
</dbReference>
<keyword evidence="5" id="KW-0449">Lipoprotein</keyword>
<dbReference type="Gene3D" id="3.40.190.10">
    <property type="entry name" value="Periplasmic binding protein-like II"/>
    <property type="match status" value="2"/>
</dbReference>
<evidence type="ECO:0000256" key="3">
    <source>
        <dbReference type="ARBA" id="ARBA00023136"/>
    </source>
</evidence>
<sequence length="515" mass="58781">MRKQVWEKATKTAAAAALLGTVLAGCGGGSANPGTEKPPESSGPTSHPPVKLNMMVDSHPNWPYKEDWPIYKYIKEATNIEFNVQAPPNDYGTAINLAVSSGDMPDLMTITNLATANKHGNSGAFLNIFDHLDEMPNYKKFLEDHPEVKQRVMSADGKSYYLPLYGLEKESRRSWLYRSDVFEKHGLELPKTYDELYEVAKKLKELYPDSYPLAIFGGMSPLGNMATNFNTFNWQYYDYDKDEWRYGPVEENYKLMLTYLNKFYKEGLIPPDFMSIQRKQFQDLFAQEKAFMAVDYIGSIDQLMSLLKDQIPGFKVEFMPPPAGGPEGKPLNEYSGFMPKGWSVASNTKNREAVLRYLDFLYSPEGIELVSWGKEGETYIVENGEKKINPEYTSFADLRTRTGIATYGSFTVHDMEGFFKMFSPEMQEGLKVIDQYSLNPQQPVFAFTDQENEELGITGESIKKYMEENVGKFILGQKSFDEWDAYVAEMERLGVQKYVDIYKKAHDRAKSLMDK</sequence>
<evidence type="ECO:0000256" key="1">
    <source>
        <dbReference type="ARBA" id="ARBA00022475"/>
    </source>
</evidence>
<reference evidence="9" key="1">
    <citation type="journal article" date="2019" name="Int. J. Syst. Evol. Microbiol.">
        <title>The Global Catalogue of Microorganisms (GCM) 10K type strain sequencing project: providing services to taxonomists for standard genome sequencing and annotation.</title>
        <authorList>
            <consortium name="The Broad Institute Genomics Platform"/>
            <consortium name="The Broad Institute Genome Sequencing Center for Infectious Disease"/>
            <person name="Wu L."/>
            <person name="Ma J."/>
        </authorList>
    </citation>
    <scope>NUCLEOTIDE SEQUENCE [LARGE SCALE GENOMIC DNA]</scope>
    <source>
        <strain evidence="9">CCUG 57263</strain>
    </source>
</reference>
<evidence type="ECO:0000256" key="7">
    <source>
        <dbReference type="SAM" id="SignalP"/>
    </source>
</evidence>
<dbReference type="SUPFAM" id="SSF53850">
    <property type="entry name" value="Periplasmic binding protein-like II"/>
    <property type="match status" value="1"/>
</dbReference>
<dbReference type="PROSITE" id="PS51257">
    <property type="entry name" value="PROKAR_LIPOPROTEIN"/>
    <property type="match status" value="1"/>
</dbReference>
<gene>
    <name evidence="8" type="ORF">ACFQ03_17900</name>
</gene>
<feature type="signal peptide" evidence="7">
    <location>
        <begin position="1"/>
        <end position="24"/>
    </location>
</feature>
<accession>A0ABW3DDJ5</accession>
<evidence type="ECO:0000313" key="9">
    <source>
        <dbReference type="Proteomes" id="UP001597120"/>
    </source>
</evidence>
<evidence type="ECO:0000256" key="2">
    <source>
        <dbReference type="ARBA" id="ARBA00022729"/>
    </source>
</evidence>